<evidence type="ECO:0000313" key="2">
    <source>
        <dbReference type="Proteomes" id="UP000326500"/>
    </source>
</evidence>
<organism evidence="1 2">
    <name type="scientific">Methanoculleus thermophilus</name>
    <dbReference type="NCBI Taxonomy" id="2200"/>
    <lineage>
        <taxon>Archaea</taxon>
        <taxon>Methanobacteriati</taxon>
        <taxon>Methanobacteriota</taxon>
        <taxon>Stenosarchaea group</taxon>
        <taxon>Methanomicrobia</taxon>
        <taxon>Methanomicrobiales</taxon>
        <taxon>Methanomicrobiaceae</taxon>
        <taxon>Methanoculleus</taxon>
    </lineage>
</organism>
<name>A0A1G9AZS1_9EURY</name>
<dbReference type="PROSITE" id="PS51257">
    <property type="entry name" value="PROKAR_LIPOPROTEIN"/>
    <property type="match status" value="1"/>
</dbReference>
<proteinExistence type="predicted"/>
<keyword evidence="2" id="KW-1185">Reference proteome</keyword>
<dbReference type="Proteomes" id="UP000326500">
    <property type="component" value="Unassembled WGS sequence"/>
</dbReference>
<dbReference type="STRING" id="2200.GCA_001571405_01972"/>
<protein>
    <recommendedName>
        <fullName evidence="3">Cache domain-containing protein</fullName>
    </recommendedName>
</protein>
<dbReference type="EMBL" id="FNFT01000007">
    <property type="protein sequence ID" value="SDK32816.1"/>
    <property type="molecule type" value="Genomic_DNA"/>
</dbReference>
<evidence type="ECO:0000313" key="1">
    <source>
        <dbReference type="EMBL" id="SDK32816.1"/>
    </source>
</evidence>
<gene>
    <name evidence="1" type="ORF">SAMN04488571_107116</name>
</gene>
<evidence type="ECO:0008006" key="3">
    <source>
        <dbReference type="Google" id="ProtNLM"/>
    </source>
</evidence>
<dbReference type="AlphaFoldDB" id="A0A1G9AZS1"/>
<reference evidence="1 2" key="1">
    <citation type="submission" date="2016-10" db="EMBL/GenBank/DDBJ databases">
        <authorList>
            <person name="Varghese N."/>
            <person name="Submissions S."/>
        </authorList>
    </citation>
    <scope>NUCLEOTIDE SEQUENCE [LARGE SCALE GENOMIC DNA]</scope>
    <source>
        <strain evidence="1 2">DSM 2373</strain>
    </source>
</reference>
<accession>A0A1G9AZS1</accession>
<sequence>MARKRIPLISIVALIIALVTVAACVGTNEAEKVPGKVVTPPAVTEPATKTPTLDDMKALAVEIASAIDGDTMAALKPGDETTPEYAAIHDQLVAFREANPWVTYVYTMRKTENVTEFVVDADYGTGDADACAIGEIYSPTEEDTVFLAGFEEPAAEIDVTVYGYAPIKDASGASVGLVCLVPGVPIAQSDLEALAAEIASAIDGDAHAALKPGDEDTPEYTAIRDQLVAFREENPEISGIYTMRNAGDITEYVVDADYGTGDGWAIGDIYTPTALDTALLAGFEEPSAEIYAYVYGYAPIKNASGAGVGAVILEARIPITQERVKALAVEIAGEIDGDAMAALKPGDEGTPEYIAISDRLEAFRKENLGVIYVYTMRKAGDVAEYVVDADYGRAESAKIGDVYVPNESDVALLAGFTEPSVEPGFYLDDWGNRTATVISGYAPVKSSDGTIVGLVGVDLGILH</sequence>